<dbReference type="EMBL" id="CM044702">
    <property type="protein sequence ID" value="KAI5676770.1"/>
    <property type="molecule type" value="Genomic_DNA"/>
</dbReference>
<comment type="caution">
    <text evidence="1">The sequence shown here is derived from an EMBL/GenBank/DDBJ whole genome shotgun (WGS) entry which is preliminary data.</text>
</comment>
<evidence type="ECO:0000313" key="2">
    <source>
        <dbReference type="Proteomes" id="UP001060085"/>
    </source>
</evidence>
<dbReference type="Proteomes" id="UP001060085">
    <property type="component" value="Linkage Group LG02"/>
</dbReference>
<organism evidence="1 2">
    <name type="scientific">Catharanthus roseus</name>
    <name type="common">Madagascar periwinkle</name>
    <name type="synonym">Vinca rosea</name>
    <dbReference type="NCBI Taxonomy" id="4058"/>
    <lineage>
        <taxon>Eukaryota</taxon>
        <taxon>Viridiplantae</taxon>
        <taxon>Streptophyta</taxon>
        <taxon>Embryophyta</taxon>
        <taxon>Tracheophyta</taxon>
        <taxon>Spermatophyta</taxon>
        <taxon>Magnoliopsida</taxon>
        <taxon>eudicotyledons</taxon>
        <taxon>Gunneridae</taxon>
        <taxon>Pentapetalae</taxon>
        <taxon>asterids</taxon>
        <taxon>lamiids</taxon>
        <taxon>Gentianales</taxon>
        <taxon>Apocynaceae</taxon>
        <taxon>Rauvolfioideae</taxon>
        <taxon>Vinceae</taxon>
        <taxon>Catharanthinae</taxon>
        <taxon>Catharanthus</taxon>
    </lineage>
</organism>
<protein>
    <submittedName>
        <fullName evidence="1">Uncharacterized protein</fullName>
    </submittedName>
</protein>
<gene>
    <name evidence="1" type="ORF">M9H77_07720</name>
</gene>
<evidence type="ECO:0000313" key="1">
    <source>
        <dbReference type="EMBL" id="KAI5676770.1"/>
    </source>
</evidence>
<reference evidence="2" key="1">
    <citation type="journal article" date="2023" name="Nat. Plants">
        <title>Single-cell RNA sequencing provides a high-resolution roadmap for understanding the multicellular compartmentation of specialized metabolism.</title>
        <authorList>
            <person name="Sun S."/>
            <person name="Shen X."/>
            <person name="Li Y."/>
            <person name="Li Y."/>
            <person name="Wang S."/>
            <person name="Li R."/>
            <person name="Zhang H."/>
            <person name="Shen G."/>
            <person name="Guo B."/>
            <person name="Wei J."/>
            <person name="Xu J."/>
            <person name="St-Pierre B."/>
            <person name="Chen S."/>
            <person name="Sun C."/>
        </authorList>
    </citation>
    <scope>NUCLEOTIDE SEQUENCE [LARGE SCALE GENOMIC DNA]</scope>
</reference>
<proteinExistence type="predicted"/>
<accession>A0ACC0BVX6</accession>
<sequence>MMIGNTELTNTSNIVSGMSIACSGFEYNETEKKWVSRPGLSRREYFGFKGTRPTRCPGKTVTKGLEEEEGGDEDDKEGSDDKYEKSDPSFWASIAEMYLWHQDLSKMSQTRTSGARNKTNGEEPQKELSARITKLSECI</sequence>
<name>A0ACC0BVX6_CATRO</name>
<keyword evidence="2" id="KW-1185">Reference proteome</keyword>